<dbReference type="RefSeq" id="WP_309796364.1">
    <property type="nucleotide sequence ID" value="NZ_BAAAHY010000006.1"/>
</dbReference>
<dbReference type="EMBL" id="JAVDQF010000001">
    <property type="protein sequence ID" value="MDR6268615.1"/>
    <property type="molecule type" value="Genomic_DNA"/>
</dbReference>
<dbReference type="PROSITE" id="PS51257">
    <property type="entry name" value="PROKAR_LIPOPROTEIN"/>
    <property type="match status" value="1"/>
</dbReference>
<name>A0ABU1J8Z9_9MICC</name>
<proteinExistence type="predicted"/>
<reference evidence="1 2" key="1">
    <citation type="submission" date="2023-07" db="EMBL/GenBank/DDBJ databases">
        <title>Sequencing the genomes of 1000 actinobacteria strains.</title>
        <authorList>
            <person name="Klenk H.-P."/>
        </authorList>
    </citation>
    <scope>NUCLEOTIDE SEQUENCE [LARGE SCALE GENOMIC DNA]</scope>
    <source>
        <strain evidence="1 2">DSM 14555</strain>
    </source>
</reference>
<evidence type="ECO:0008006" key="3">
    <source>
        <dbReference type="Google" id="ProtNLM"/>
    </source>
</evidence>
<dbReference type="Proteomes" id="UP001185069">
    <property type="component" value="Unassembled WGS sequence"/>
</dbReference>
<organism evidence="1 2">
    <name type="scientific">Arthrobacter russicus</name>
    <dbReference type="NCBI Taxonomy" id="172040"/>
    <lineage>
        <taxon>Bacteria</taxon>
        <taxon>Bacillati</taxon>
        <taxon>Actinomycetota</taxon>
        <taxon>Actinomycetes</taxon>
        <taxon>Micrococcales</taxon>
        <taxon>Micrococcaceae</taxon>
        <taxon>Arthrobacter</taxon>
    </lineage>
</organism>
<comment type="caution">
    <text evidence="1">The sequence shown here is derived from an EMBL/GenBank/DDBJ whole genome shotgun (WGS) entry which is preliminary data.</text>
</comment>
<protein>
    <recommendedName>
        <fullName evidence="3">PknH-like extracellular domain-containing protein</fullName>
    </recommendedName>
</protein>
<sequence length="237" mass="24892">MRCRADSGRRSPRRTLGLVCALAVVVGLAACQLTVAAPETSSDRVSSAPPSYPGPVVTPGHDAAAVAAKNLDWQAGNTLSVGVPVGWNDQIGRSSGTAPAWTKLIDKRAGLTRYQNANGCLLDYWQTVDQQALMVTEDDRSSTLALFKYLVPELAAEALRDADWPWTGDAGKPGPVIQFLSARKPAVAGVPASIFSARMLNHAGVGLVLSLACPAEALIDPTLAALRDELTVQPPAQ</sequence>
<gene>
    <name evidence="1" type="ORF">JOE69_000853</name>
</gene>
<accession>A0ABU1J8Z9</accession>
<evidence type="ECO:0000313" key="1">
    <source>
        <dbReference type="EMBL" id="MDR6268615.1"/>
    </source>
</evidence>
<evidence type="ECO:0000313" key="2">
    <source>
        <dbReference type="Proteomes" id="UP001185069"/>
    </source>
</evidence>
<keyword evidence="2" id="KW-1185">Reference proteome</keyword>